<evidence type="ECO:0000256" key="2">
    <source>
        <dbReference type="SAM" id="Phobius"/>
    </source>
</evidence>
<feature type="transmembrane region" description="Helical" evidence="2">
    <location>
        <begin position="133"/>
        <end position="152"/>
    </location>
</feature>
<gene>
    <name evidence="3" type="ORF">POM88_051643</name>
</gene>
<accession>A0AAD8GZW6</accession>
<proteinExistence type="predicted"/>
<name>A0AAD8GZW6_9APIA</name>
<comment type="caution">
    <text evidence="3">The sequence shown here is derived from an EMBL/GenBank/DDBJ whole genome shotgun (WGS) entry which is preliminary data.</text>
</comment>
<sequence length="162" mass="18265">MNYIFFVKAVGPRRGCLCIRKAARNARNNRKTAANPPQPPPEDKGGKKLPSKSTEEADKKPKWCTQQPEFIDTVGKFTSTYEPLLKFNKLVKSFGPYKAMLPFVLGVIQFLWLRIPTKQGHHFEKLKPIVAKYGVYIGIVGLIIAVGIIWKIKNYNSKGDSS</sequence>
<feature type="region of interest" description="Disordered" evidence="1">
    <location>
        <begin position="27"/>
        <end position="63"/>
    </location>
</feature>
<reference evidence="3" key="1">
    <citation type="submission" date="2023-02" db="EMBL/GenBank/DDBJ databases">
        <title>Genome of toxic invasive species Heracleum sosnowskyi carries increased number of genes despite the absence of recent whole-genome duplications.</title>
        <authorList>
            <person name="Schelkunov M."/>
            <person name="Shtratnikova V."/>
            <person name="Makarenko M."/>
            <person name="Klepikova A."/>
            <person name="Omelchenko D."/>
            <person name="Novikova G."/>
            <person name="Obukhova E."/>
            <person name="Bogdanov V."/>
            <person name="Penin A."/>
            <person name="Logacheva M."/>
        </authorList>
    </citation>
    <scope>NUCLEOTIDE SEQUENCE</scope>
    <source>
        <strain evidence="3">Hsosn_3</strain>
        <tissue evidence="3">Leaf</tissue>
    </source>
</reference>
<evidence type="ECO:0000313" key="3">
    <source>
        <dbReference type="EMBL" id="KAK1358387.1"/>
    </source>
</evidence>
<reference evidence="3" key="2">
    <citation type="submission" date="2023-05" db="EMBL/GenBank/DDBJ databases">
        <authorList>
            <person name="Schelkunov M.I."/>
        </authorList>
    </citation>
    <scope>NUCLEOTIDE SEQUENCE</scope>
    <source>
        <strain evidence="3">Hsosn_3</strain>
        <tissue evidence="3">Leaf</tissue>
    </source>
</reference>
<feature type="transmembrane region" description="Helical" evidence="2">
    <location>
        <begin position="94"/>
        <end position="113"/>
    </location>
</feature>
<dbReference type="Proteomes" id="UP001237642">
    <property type="component" value="Unassembled WGS sequence"/>
</dbReference>
<keyword evidence="4" id="KW-1185">Reference proteome</keyword>
<dbReference type="AlphaFoldDB" id="A0AAD8GZW6"/>
<organism evidence="3 4">
    <name type="scientific">Heracleum sosnowskyi</name>
    <dbReference type="NCBI Taxonomy" id="360622"/>
    <lineage>
        <taxon>Eukaryota</taxon>
        <taxon>Viridiplantae</taxon>
        <taxon>Streptophyta</taxon>
        <taxon>Embryophyta</taxon>
        <taxon>Tracheophyta</taxon>
        <taxon>Spermatophyta</taxon>
        <taxon>Magnoliopsida</taxon>
        <taxon>eudicotyledons</taxon>
        <taxon>Gunneridae</taxon>
        <taxon>Pentapetalae</taxon>
        <taxon>asterids</taxon>
        <taxon>campanulids</taxon>
        <taxon>Apiales</taxon>
        <taxon>Apiaceae</taxon>
        <taxon>Apioideae</taxon>
        <taxon>apioid superclade</taxon>
        <taxon>Tordylieae</taxon>
        <taxon>Tordyliinae</taxon>
        <taxon>Heracleum</taxon>
    </lineage>
</organism>
<protein>
    <submittedName>
        <fullName evidence="3">Uncharacterized protein</fullName>
    </submittedName>
</protein>
<keyword evidence="2" id="KW-0812">Transmembrane</keyword>
<keyword evidence="2" id="KW-1133">Transmembrane helix</keyword>
<dbReference type="EMBL" id="JAUIZM010000011">
    <property type="protein sequence ID" value="KAK1358387.1"/>
    <property type="molecule type" value="Genomic_DNA"/>
</dbReference>
<evidence type="ECO:0000313" key="4">
    <source>
        <dbReference type="Proteomes" id="UP001237642"/>
    </source>
</evidence>
<evidence type="ECO:0000256" key="1">
    <source>
        <dbReference type="SAM" id="MobiDB-lite"/>
    </source>
</evidence>
<keyword evidence="2" id="KW-0472">Membrane</keyword>